<evidence type="ECO:0000256" key="1">
    <source>
        <dbReference type="SAM" id="MobiDB-lite"/>
    </source>
</evidence>
<keyword evidence="3" id="KW-1185">Reference proteome</keyword>
<evidence type="ECO:0000313" key="3">
    <source>
        <dbReference type="Proteomes" id="UP000008022"/>
    </source>
</evidence>
<reference evidence="2" key="2">
    <citation type="submission" date="2015-06" db="UniProtKB">
        <authorList>
            <consortium name="EnsemblPlants"/>
        </authorList>
    </citation>
    <scope>IDENTIFICATION</scope>
</reference>
<name>A0A0E0NIV8_ORYRU</name>
<sequence length="155" mass="16242">MAFSPVVMHPTHGGEGVVARGTRGGMVTGDRRCGGSRRTPGATSARRMGIGASGGRGDEIRGRGRMGWIRMLTGERMRGDGSRGAAGKETGRIGEAEVVQRSAAASHVDSTSQPAIFFHLTPLYSHLNPNLQGICQWVGRRVSVGGEKLDGGGCR</sequence>
<reference evidence="3" key="1">
    <citation type="submission" date="2013-06" db="EMBL/GenBank/DDBJ databases">
        <authorList>
            <person name="Zhao Q."/>
        </authorList>
    </citation>
    <scope>NUCLEOTIDE SEQUENCE</scope>
    <source>
        <strain evidence="3">cv. W1943</strain>
    </source>
</reference>
<protein>
    <submittedName>
        <fullName evidence="2">Uncharacterized protein</fullName>
    </submittedName>
</protein>
<organism evidence="2 3">
    <name type="scientific">Oryza rufipogon</name>
    <name type="common">Brownbeard rice</name>
    <name type="synonym">Asian wild rice</name>
    <dbReference type="NCBI Taxonomy" id="4529"/>
    <lineage>
        <taxon>Eukaryota</taxon>
        <taxon>Viridiplantae</taxon>
        <taxon>Streptophyta</taxon>
        <taxon>Embryophyta</taxon>
        <taxon>Tracheophyta</taxon>
        <taxon>Spermatophyta</taxon>
        <taxon>Magnoliopsida</taxon>
        <taxon>Liliopsida</taxon>
        <taxon>Poales</taxon>
        <taxon>Poaceae</taxon>
        <taxon>BOP clade</taxon>
        <taxon>Oryzoideae</taxon>
        <taxon>Oryzeae</taxon>
        <taxon>Oryzinae</taxon>
        <taxon>Oryza</taxon>
    </lineage>
</organism>
<dbReference type="HOGENOM" id="CLU_121645_0_0_1"/>
<dbReference type="AlphaFoldDB" id="A0A0E0NIV8"/>
<accession>A0A0E0NIV8</accession>
<dbReference type="Proteomes" id="UP000008022">
    <property type="component" value="Unassembled WGS sequence"/>
</dbReference>
<dbReference type="EnsemblPlants" id="ORUFI02G28430.1">
    <property type="protein sequence ID" value="ORUFI02G28430.1"/>
    <property type="gene ID" value="ORUFI02G28430"/>
</dbReference>
<proteinExistence type="predicted"/>
<feature type="region of interest" description="Disordered" evidence="1">
    <location>
        <begin position="1"/>
        <end position="63"/>
    </location>
</feature>
<evidence type="ECO:0000313" key="2">
    <source>
        <dbReference type="EnsemblPlants" id="ORUFI02G28430.1"/>
    </source>
</evidence>
<dbReference type="Gramene" id="ORUFI02G28430.1">
    <property type="protein sequence ID" value="ORUFI02G28430.1"/>
    <property type="gene ID" value="ORUFI02G28430"/>
</dbReference>